<feature type="active site" evidence="3">
    <location>
        <position position="286"/>
    </location>
</feature>
<keyword evidence="9" id="KW-1185">Reference proteome</keyword>
<evidence type="ECO:0000256" key="5">
    <source>
        <dbReference type="RuleBase" id="RU000454"/>
    </source>
</evidence>
<dbReference type="PRINTS" id="PR00792">
    <property type="entry name" value="PEPSIN"/>
</dbReference>
<dbReference type="InterPro" id="IPR034164">
    <property type="entry name" value="Pepsin-like_dom"/>
</dbReference>
<dbReference type="Proteomes" id="UP000039046">
    <property type="component" value="Unassembled WGS sequence"/>
</dbReference>
<dbReference type="InterPro" id="IPR021109">
    <property type="entry name" value="Peptidase_aspartic_dom_sf"/>
</dbReference>
<dbReference type="GO" id="GO:0004190">
    <property type="term" value="F:aspartic-type endopeptidase activity"/>
    <property type="evidence" value="ECO:0007669"/>
    <property type="project" value="UniProtKB-KW"/>
</dbReference>
<dbReference type="HOGENOM" id="CLU_013253_1_4_1"/>
<dbReference type="STRING" id="1531966.A0A0A1TNH6"/>
<keyword evidence="4" id="KW-1015">Disulfide bond</keyword>
<keyword evidence="6" id="KW-0732">Signal</keyword>
<keyword evidence="5" id="KW-0645">Protease</keyword>
<dbReference type="Pfam" id="PF00026">
    <property type="entry name" value="Asp"/>
    <property type="match status" value="1"/>
</dbReference>
<name>A0A0A1TNH6_9HYPO</name>
<dbReference type="GO" id="GO:0006508">
    <property type="term" value="P:proteolysis"/>
    <property type="evidence" value="ECO:0007669"/>
    <property type="project" value="UniProtKB-KW"/>
</dbReference>
<dbReference type="OrthoDB" id="771136at2759"/>
<reference evidence="8 9" key="1">
    <citation type="journal article" date="2015" name="Genome Announc.">
        <title>Draft Genome Sequence and Gene Annotation of the Entomopathogenic Fungus Verticillium hemipterigenum.</title>
        <authorList>
            <person name="Horn F."/>
            <person name="Habel A."/>
            <person name="Scharf D.H."/>
            <person name="Dworschak J."/>
            <person name="Brakhage A.A."/>
            <person name="Guthke R."/>
            <person name="Hertweck C."/>
            <person name="Linde J."/>
        </authorList>
    </citation>
    <scope>NUCLEOTIDE SEQUENCE [LARGE SCALE GENOMIC DNA]</scope>
</reference>
<dbReference type="PROSITE" id="PS51767">
    <property type="entry name" value="PEPTIDASE_A1"/>
    <property type="match status" value="1"/>
</dbReference>
<feature type="signal peptide" evidence="6">
    <location>
        <begin position="1"/>
        <end position="19"/>
    </location>
</feature>
<feature type="disulfide bond" evidence="4">
    <location>
        <begin position="121"/>
        <end position="126"/>
    </location>
</feature>
<feature type="domain" description="Peptidase A1" evidence="7">
    <location>
        <begin position="89"/>
        <end position="393"/>
    </location>
</feature>
<comment type="similarity">
    <text evidence="1 5">Belongs to the peptidase A1 family.</text>
</comment>
<accession>A0A0A1TNH6</accession>
<evidence type="ECO:0000256" key="3">
    <source>
        <dbReference type="PIRSR" id="PIRSR601461-1"/>
    </source>
</evidence>
<evidence type="ECO:0000256" key="2">
    <source>
        <dbReference type="ARBA" id="ARBA00022750"/>
    </source>
</evidence>
<evidence type="ECO:0000256" key="6">
    <source>
        <dbReference type="SAM" id="SignalP"/>
    </source>
</evidence>
<dbReference type="AlphaFoldDB" id="A0A0A1TNH6"/>
<dbReference type="PROSITE" id="PS00141">
    <property type="entry name" value="ASP_PROTEASE"/>
    <property type="match status" value="1"/>
</dbReference>
<dbReference type="Gene3D" id="2.40.70.10">
    <property type="entry name" value="Acid Proteases"/>
    <property type="match status" value="2"/>
</dbReference>
<dbReference type="CDD" id="cd05471">
    <property type="entry name" value="pepsin_like"/>
    <property type="match status" value="1"/>
</dbReference>
<keyword evidence="5" id="KW-0378">Hydrolase</keyword>
<gene>
    <name evidence="8" type="ORF">VHEMI07745</name>
</gene>
<evidence type="ECO:0000256" key="4">
    <source>
        <dbReference type="PIRSR" id="PIRSR601461-2"/>
    </source>
</evidence>
<keyword evidence="2 5" id="KW-0064">Aspartyl protease</keyword>
<dbReference type="InterPro" id="IPR001461">
    <property type="entry name" value="Aspartic_peptidase_A1"/>
</dbReference>
<dbReference type="InterPro" id="IPR001969">
    <property type="entry name" value="Aspartic_peptidase_AS"/>
</dbReference>
<dbReference type="EMBL" id="CDHN01000004">
    <property type="protein sequence ID" value="CEJ92067.1"/>
    <property type="molecule type" value="Genomic_DNA"/>
</dbReference>
<proteinExistence type="inferred from homology"/>
<dbReference type="PANTHER" id="PTHR47966">
    <property type="entry name" value="BETA-SITE APP-CLEAVING ENZYME, ISOFORM A-RELATED"/>
    <property type="match status" value="1"/>
</dbReference>
<dbReference type="PANTHER" id="PTHR47966:SF51">
    <property type="entry name" value="BETA-SITE APP-CLEAVING ENZYME, ISOFORM A-RELATED"/>
    <property type="match status" value="1"/>
</dbReference>
<dbReference type="SUPFAM" id="SSF50630">
    <property type="entry name" value="Acid proteases"/>
    <property type="match status" value="1"/>
</dbReference>
<organism evidence="8 9">
    <name type="scientific">[Torrubiella] hemipterigena</name>
    <dbReference type="NCBI Taxonomy" id="1531966"/>
    <lineage>
        <taxon>Eukaryota</taxon>
        <taxon>Fungi</taxon>
        <taxon>Dikarya</taxon>
        <taxon>Ascomycota</taxon>
        <taxon>Pezizomycotina</taxon>
        <taxon>Sordariomycetes</taxon>
        <taxon>Hypocreomycetidae</taxon>
        <taxon>Hypocreales</taxon>
        <taxon>Clavicipitaceae</taxon>
        <taxon>Clavicipitaceae incertae sedis</taxon>
        <taxon>'Torrubiella' clade</taxon>
    </lineage>
</organism>
<protein>
    <recommendedName>
        <fullName evidence="7">Peptidase A1 domain-containing protein</fullName>
    </recommendedName>
</protein>
<dbReference type="InterPro" id="IPR033121">
    <property type="entry name" value="PEPTIDASE_A1"/>
</dbReference>
<evidence type="ECO:0000259" key="7">
    <source>
        <dbReference type="PROSITE" id="PS51767"/>
    </source>
</evidence>
<evidence type="ECO:0000313" key="9">
    <source>
        <dbReference type="Proteomes" id="UP000039046"/>
    </source>
</evidence>
<feature type="disulfide bond" evidence="4">
    <location>
        <begin position="321"/>
        <end position="353"/>
    </location>
</feature>
<sequence>MKTAAFLTLVALSSTTPLAKVPIASNDAALRDAEGRLDYSRVLRMIQEIEDKYAAETVYGEPLPVKRAAGGSSEPMKAYSEDGYNDDDYYGNGLVGKNSPQTFTVKFDTGSSTFFVPGPKCPSSTCLGPTRYNEGGTDEHNTTTVNYAKGKRVGENFLDTVSVAGVSVDNTQVVSLSQREGPTHVAPDSLMGLGFGKLKGKPNTFFEDAMEQGKVSVNEFSFYLGRTAKGTADKSEITIGGRDSSKFTGTPVLLPLVNTDHWNVPLDGVTVGGKAVTGLAKIATIDTGTSIIAAPATAVESFYSNIPGSAKHDSHFYSVPCDATIPPVVFKFGGHDFPLDSFDVIYDKKKNVCLGSFYSLSYPSLLVGDSFLKSWYSIYSYDAAGGKPAVLLAKAV</sequence>
<feature type="active site" evidence="3">
    <location>
        <position position="108"/>
    </location>
</feature>
<dbReference type="MEROPS" id="A01.078"/>
<feature type="chain" id="PRO_5001979970" description="Peptidase A1 domain-containing protein" evidence="6">
    <location>
        <begin position="20"/>
        <end position="396"/>
    </location>
</feature>
<evidence type="ECO:0000313" key="8">
    <source>
        <dbReference type="EMBL" id="CEJ92067.1"/>
    </source>
</evidence>
<evidence type="ECO:0000256" key="1">
    <source>
        <dbReference type="ARBA" id="ARBA00007447"/>
    </source>
</evidence>